<proteinExistence type="predicted"/>
<evidence type="ECO:0000313" key="1">
    <source>
        <dbReference type="EMBL" id="WNQ09617.1"/>
    </source>
</evidence>
<reference evidence="1 2" key="1">
    <citation type="submission" date="2022-02" db="EMBL/GenBank/DDBJ databases">
        <title>Paenibacillus sp. MBLB1776 Whole Genome Shotgun Sequencing.</title>
        <authorList>
            <person name="Hwang C.Y."/>
            <person name="Cho E.-S."/>
            <person name="Seo M.-J."/>
        </authorList>
    </citation>
    <scope>NUCLEOTIDE SEQUENCE [LARGE SCALE GENOMIC DNA]</scope>
    <source>
        <strain evidence="1 2">MBLB1776</strain>
    </source>
</reference>
<dbReference type="Proteomes" id="UP001305702">
    <property type="component" value="Chromosome"/>
</dbReference>
<dbReference type="RefSeq" id="WP_315603389.1">
    <property type="nucleotide sequence ID" value="NZ_CP130318.1"/>
</dbReference>
<dbReference type="Gene3D" id="1.25.40.10">
    <property type="entry name" value="Tetratricopeptide repeat domain"/>
    <property type="match status" value="1"/>
</dbReference>
<dbReference type="AlphaFoldDB" id="A0AA96LDB0"/>
<dbReference type="EMBL" id="CP130318">
    <property type="protein sequence ID" value="WNQ09617.1"/>
    <property type="molecule type" value="Genomic_DNA"/>
</dbReference>
<name>A0AA96LDB0_9BACL</name>
<dbReference type="InterPro" id="IPR011990">
    <property type="entry name" value="TPR-like_helical_dom_sf"/>
</dbReference>
<gene>
    <name evidence="1" type="ORF">MJA45_18520</name>
</gene>
<dbReference type="SUPFAM" id="SSF48452">
    <property type="entry name" value="TPR-like"/>
    <property type="match status" value="1"/>
</dbReference>
<evidence type="ECO:0000313" key="2">
    <source>
        <dbReference type="Proteomes" id="UP001305702"/>
    </source>
</evidence>
<protein>
    <submittedName>
        <fullName evidence="1">Tetratricopeptide repeat protein</fullName>
    </submittedName>
</protein>
<organism evidence="1 2">
    <name type="scientific">Paenibacillus aurantius</name>
    <dbReference type="NCBI Taxonomy" id="2918900"/>
    <lineage>
        <taxon>Bacteria</taxon>
        <taxon>Bacillati</taxon>
        <taxon>Bacillota</taxon>
        <taxon>Bacilli</taxon>
        <taxon>Bacillales</taxon>
        <taxon>Paenibacillaceae</taxon>
        <taxon>Paenibacillus</taxon>
    </lineage>
</organism>
<dbReference type="KEGG" id="paun:MJA45_18520"/>
<keyword evidence="2" id="KW-1185">Reference proteome</keyword>
<accession>A0AA96LDB0</accession>
<sequence length="130" mass="15609">MITFLKRLLSSPKQVEKIKEVVVEPARTRDSEKMKVERNLKGSEYEKEGKIELAIELYEKNVEKGFDGSHPYDSLCDIYRKQKRINDEIRVLRKAIKVFEKISDLRSDKRPKLERYKERLKKVIELRDKR</sequence>